<evidence type="ECO:0008006" key="5">
    <source>
        <dbReference type="Google" id="ProtNLM"/>
    </source>
</evidence>
<keyword evidence="2" id="KW-1133">Transmembrane helix</keyword>
<sequence length="241" mass="26994">MAVFIFLANVGNGSSGGSNSVAPSTIEREALPSGAVKETAYFTDEAGWITNDGQLTDGLRHFYNETGVQPHLYITEEINGSERASMAEVETFANDLYDDLFTDEAHLLFVFYEGVPNEYITYYVTGTQAKQVIDAEAGTILLDYIDRNYYDKSLTDEQFFSRSFKDAADRMMEVTTSPWIPVLIIVGLVGLAGILFLWWRKRKEQEAIEAKRTADILNTPIDTFGTDSPADDLAKKYEDKE</sequence>
<reference evidence="3 4" key="1">
    <citation type="journal article" date="2017" name="Int. J. Syst. Evol. Microbiol.">
        <title>Jeotgalibaca porci sp. nov. and Jeotgalibaca arthritidis sp. nov., isolated from pigs, and emended description of the genus Jeotgalibaca.</title>
        <authorList>
            <person name="Zamora L."/>
            <person name="Perez-Sancho M."/>
            <person name="Dominguez L."/>
            <person name="Fernandez-Garayzabal J.F."/>
            <person name="Vela A.I."/>
        </authorList>
    </citation>
    <scope>NUCLEOTIDE SEQUENCE [LARGE SCALE GENOMIC DNA]</scope>
    <source>
        <strain evidence="3 4">CCUG 69148</strain>
    </source>
</reference>
<keyword evidence="2" id="KW-0472">Membrane</keyword>
<dbReference type="Proteomes" id="UP000501830">
    <property type="component" value="Chromosome"/>
</dbReference>
<feature type="region of interest" description="Disordered" evidence="1">
    <location>
        <begin position="221"/>
        <end position="241"/>
    </location>
</feature>
<evidence type="ECO:0000256" key="1">
    <source>
        <dbReference type="SAM" id="MobiDB-lite"/>
    </source>
</evidence>
<keyword evidence="4" id="KW-1185">Reference proteome</keyword>
<evidence type="ECO:0000256" key="2">
    <source>
        <dbReference type="SAM" id="Phobius"/>
    </source>
</evidence>
<gene>
    <name evidence="3" type="ORF">G7058_07765</name>
</gene>
<protein>
    <recommendedName>
        <fullName evidence="5">TPM domain-containing protein</fullName>
    </recommendedName>
</protein>
<dbReference type="EMBL" id="CP049889">
    <property type="protein sequence ID" value="QIK52710.1"/>
    <property type="molecule type" value="Genomic_DNA"/>
</dbReference>
<feature type="transmembrane region" description="Helical" evidence="2">
    <location>
        <begin position="179"/>
        <end position="199"/>
    </location>
</feature>
<dbReference type="AlphaFoldDB" id="A0A6G7WK94"/>
<evidence type="ECO:0000313" key="4">
    <source>
        <dbReference type="Proteomes" id="UP000501830"/>
    </source>
</evidence>
<accession>A0A6G7WK94</accession>
<keyword evidence="2" id="KW-0812">Transmembrane</keyword>
<name>A0A6G7WK94_9LACT</name>
<organism evidence="3 4">
    <name type="scientific">Jeotgalibaca porci</name>
    <dbReference type="NCBI Taxonomy" id="1868793"/>
    <lineage>
        <taxon>Bacteria</taxon>
        <taxon>Bacillati</taxon>
        <taxon>Bacillota</taxon>
        <taxon>Bacilli</taxon>
        <taxon>Lactobacillales</taxon>
        <taxon>Carnobacteriaceae</taxon>
        <taxon>Jeotgalibaca</taxon>
    </lineage>
</organism>
<dbReference type="KEGG" id="jpo:G7058_07765"/>
<evidence type="ECO:0000313" key="3">
    <source>
        <dbReference type="EMBL" id="QIK52710.1"/>
    </source>
</evidence>
<proteinExistence type="predicted"/>
<feature type="compositionally biased region" description="Basic and acidic residues" evidence="1">
    <location>
        <begin position="232"/>
        <end position="241"/>
    </location>
</feature>